<gene>
    <name evidence="2" type="ORF">BD410DRAFT_485187</name>
</gene>
<name>A0A4Y7QHG4_9AGAM</name>
<dbReference type="EMBL" id="ML170160">
    <property type="protein sequence ID" value="TDL27103.1"/>
    <property type="molecule type" value="Genomic_DNA"/>
</dbReference>
<dbReference type="VEuPathDB" id="FungiDB:BD410DRAFT_485187"/>
<keyword evidence="3" id="KW-1185">Reference proteome</keyword>
<evidence type="ECO:0000313" key="2">
    <source>
        <dbReference type="EMBL" id="TDL27103.1"/>
    </source>
</evidence>
<reference evidence="2 3" key="1">
    <citation type="submission" date="2018-06" db="EMBL/GenBank/DDBJ databases">
        <title>A transcriptomic atlas of mushroom development highlights an independent origin of complex multicellularity.</title>
        <authorList>
            <consortium name="DOE Joint Genome Institute"/>
            <person name="Krizsan K."/>
            <person name="Almasi E."/>
            <person name="Merenyi Z."/>
            <person name="Sahu N."/>
            <person name="Viragh M."/>
            <person name="Koszo T."/>
            <person name="Mondo S."/>
            <person name="Kiss B."/>
            <person name="Balint B."/>
            <person name="Kues U."/>
            <person name="Barry K."/>
            <person name="Hegedus J.C."/>
            <person name="Henrissat B."/>
            <person name="Johnson J."/>
            <person name="Lipzen A."/>
            <person name="Ohm R."/>
            <person name="Nagy I."/>
            <person name="Pangilinan J."/>
            <person name="Yan J."/>
            <person name="Xiong Y."/>
            <person name="Grigoriev I.V."/>
            <person name="Hibbett D.S."/>
            <person name="Nagy L.G."/>
        </authorList>
    </citation>
    <scope>NUCLEOTIDE SEQUENCE [LARGE SCALE GENOMIC DNA]</scope>
    <source>
        <strain evidence="2 3">SZMC22713</strain>
    </source>
</reference>
<dbReference type="AlphaFoldDB" id="A0A4Y7QHG4"/>
<organism evidence="2 3">
    <name type="scientific">Rickenella mellea</name>
    <dbReference type="NCBI Taxonomy" id="50990"/>
    <lineage>
        <taxon>Eukaryota</taxon>
        <taxon>Fungi</taxon>
        <taxon>Dikarya</taxon>
        <taxon>Basidiomycota</taxon>
        <taxon>Agaricomycotina</taxon>
        <taxon>Agaricomycetes</taxon>
        <taxon>Hymenochaetales</taxon>
        <taxon>Rickenellaceae</taxon>
        <taxon>Rickenella</taxon>
    </lineage>
</organism>
<dbReference type="Proteomes" id="UP000294933">
    <property type="component" value="Unassembled WGS sequence"/>
</dbReference>
<proteinExistence type="predicted"/>
<evidence type="ECO:0000256" key="1">
    <source>
        <dbReference type="SAM" id="MobiDB-lite"/>
    </source>
</evidence>
<protein>
    <submittedName>
        <fullName evidence="2">Uncharacterized protein</fullName>
    </submittedName>
</protein>
<evidence type="ECO:0000313" key="3">
    <source>
        <dbReference type="Proteomes" id="UP000294933"/>
    </source>
</evidence>
<feature type="region of interest" description="Disordered" evidence="1">
    <location>
        <begin position="155"/>
        <end position="178"/>
    </location>
</feature>
<accession>A0A4Y7QHG4</accession>
<sequence>MVYPFLSQCPSPKLYDRTRPGGPGIEVSLNTTPSSYASDYEPVKTKRVVTYFRRRLVTQQFSDQFASALVRSFFPSDGLYGKKPVKLVIKYIVAHGAKEEDSDVLFHDMEHATIQWDELNGNHTVVQVYAQVTDIEPTLMLTIAVDKEASGATSNAVEGASVDATKKRGTQVESDVALPAETSKKRKLAPRISVSRILDKTLVA</sequence>